<keyword evidence="1" id="KW-1133">Transmembrane helix</keyword>
<accession>A0A6G4WNL8</accession>
<feature type="transmembrane region" description="Helical" evidence="1">
    <location>
        <begin position="49"/>
        <end position="70"/>
    </location>
</feature>
<evidence type="ECO:0000256" key="1">
    <source>
        <dbReference type="SAM" id="Phobius"/>
    </source>
</evidence>
<feature type="transmembrane region" description="Helical" evidence="1">
    <location>
        <begin position="12"/>
        <end position="29"/>
    </location>
</feature>
<feature type="domain" description="DUF1468" evidence="2">
    <location>
        <begin position="17"/>
        <end position="154"/>
    </location>
</feature>
<protein>
    <submittedName>
        <fullName evidence="3">Tripartite tricarboxylate transporter TctB family protein</fullName>
    </submittedName>
</protein>
<name>A0A6G4WNL8_9HYPH</name>
<keyword evidence="4" id="KW-1185">Reference proteome</keyword>
<evidence type="ECO:0000259" key="2">
    <source>
        <dbReference type="Pfam" id="PF07331"/>
    </source>
</evidence>
<evidence type="ECO:0000313" key="4">
    <source>
        <dbReference type="Proteomes" id="UP001642900"/>
    </source>
</evidence>
<dbReference type="EMBL" id="JAAKZF010000133">
    <property type="protein sequence ID" value="NGO55796.1"/>
    <property type="molecule type" value="Genomic_DNA"/>
</dbReference>
<evidence type="ECO:0000313" key="3">
    <source>
        <dbReference type="EMBL" id="NGO55796.1"/>
    </source>
</evidence>
<reference evidence="3 4" key="1">
    <citation type="submission" date="2020-02" db="EMBL/GenBank/DDBJ databases">
        <title>Genome sequence of strain CCNWXJ40-4.</title>
        <authorList>
            <person name="Gao J."/>
            <person name="Sun J."/>
        </authorList>
    </citation>
    <scope>NUCLEOTIDE SEQUENCE [LARGE SCALE GENOMIC DNA]</scope>
    <source>
        <strain evidence="3 4">CCNWXJ 40-4</strain>
    </source>
</reference>
<keyword evidence="1" id="KW-0472">Membrane</keyword>
<dbReference type="AlphaFoldDB" id="A0A6G4WNL8"/>
<keyword evidence="1" id="KW-0812">Transmembrane</keyword>
<sequence length="166" mass="18599">MTPIWMRTTHRAVEIGFIIVLLFLGVVIVNESVRLGPTWGESGPQAGFFLFVLSIAMILGTLGVAYVNTYRTPDMRPFFEVPQEVEDLLKVGLPIIALVLLIPLLGMYVSAGVYLAFFMAWYGKFRWYSALAGGIILPVALWITLREGFNISMPMSAFYRSNILPF</sequence>
<dbReference type="Pfam" id="PF07331">
    <property type="entry name" value="TctB"/>
    <property type="match status" value="1"/>
</dbReference>
<feature type="transmembrane region" description="Helical" evidence="1">
    <location>
        <begin position="91"/>
        <end position="121"/>
    </location>
</feature>
<dbReference type="Proteomes" id="UP001642900">
    <property type="component" value="Unassembled WGS sequence"/>
</dbReference>
<comment type="caution">
    <text evidence="3">The sequence shown here is derived from an EMBL/GenBank/DDBJ whole genome shotgun (WGS) entry which is preliminary data.</text>
</comment>
<gene>
    <name evidence="3" type="ORF">G6N73_33115</name>
</gene>
<feature type="transmembrane region" description="Helical" evidence="1">
    <location>
        <begin position="127"/>
        <end position="145"/>
    </location>
</feature>
<proteinExistence type="predicted"/>
<dbReference type="InterPro" id="IPR009936">
    <property type="entry name" value="DUF1468"/>
</dbReference>
<organism evidence="3 4">
    <name type="scientific">Allomesorhizobium camelthorni</name>
    <dbReference type="NCBI Taxonomy" id="475069"/>
    <lineage>
        <taxon>Bacteria</taxon>
        <taxon>Pseudomonadati</taxon>
        <taxon>Pseudomonadota</taxon>
        <taxon>Alphaproteobacteria</taxon>
        <taxon>Hyphomicrobiales</taxon>
        <taxon>Phyllobacteriaceae</taxon>
        <taxon>Allomesorhizobium</taxon>
    </lineage>
</organism>
<dbReference type="RefSeq" id="WP_165034140.1">
    <property type="nucleotide sequence ID" value="NZ_JAAKZF010000133.1"/>
</dbReference>